<dbReference type="OMA" id="EWCPWIS"/>
<feature type="region of interest" description="Disordered" evidence="6">
    <location>
        <begin position="437"/>
        <end position="492"/>
    </location>
</feature>
<name>F4PMH8_CACFS</name>
<feature type="compositionally biased region" description="Basic and acidic residues" evidence="6">
    <location>
        <begin position="474"/>
        <end position="486"/>
    </location>
</feature>
<keyword evidence="10" id="KW-1185">Reference proteome</keyword>
<feature type="region of interest" description="Disordered" evidence="6">
    <location>
        <begin position="26"/>
        <end position="59"/>
    </location>
</feature>
<dbReference type="Pfam" id="PF08600">
    <property type="entry name" value="NuBaID_C"/>
    <property type="match status" value="1"/>
</dbReference>
<evidence type="ECO:0000256" key="5">
    <source>
        <dbReference type="ARBA" id="ARBA00023242"/>
    </source>
</evidence>
<keyword evidence="2" id="KW-0479">Metal-binding</keyword>
<organism evidence="9 10">
    <name type="scientific">Cavenderia fasciculata</name>
    <name type="common">Slime mold</name>
    <name type="synonym">Dictyostelium fasciculatum</name>
    <dbReference type="NCBI Taxonomy" id="261658"/>
    <lineage>
        <taxon>Eukaryota</taxon>
        <taxon>Amoebozoa</taxon>
        <taxon>Evosea</taxon>
        <taxon>Eumycetozoa</taxon>
        <taxon>Dictyostelia</taxon>
        <taxon>Acytosteliales</taxon>
        <taxon>Cavenderiaceae</taxon>
        <taxon>Cavenderia</taxon>
    </lineage>
</organism>
<accession>F4PMH8</accession>
<dbReference type="InterPro" id="IPR013909">
    <property type="entry name" value="NuBaID_C"/>
</dbReference>
<dbReference type="Proteomes" id="UP000007797">
    <property type="component" value="Unassembled WGS sequence"/>
</dbReference>
<keyword evidence="3" id="KW-0863">Zinc-finger</keyword>
<protein>
    <recommendedName>
        <fullName evidence="11">C3HC-type domain-containing protein</fullName>
    </recommendedName>
</protein>
<keyword evidence="5" id="KW-0539">Nucleus</keyword>
<dbReference type="InterPro" id="IPR012935">
    <property type="entry name" value="NuBaID_N"/>
</dbReference>
<dbReference type="OrthoDB" id="20545at2759"/>
<dbReference type="Pfam" id="PF07967">
    <property type="entry name" value="zf-C3HC"/>
    <property type="match status" value="1"/>
</dbReference>
<evidence type="ECO:0000256" key="3">
    <source>
        <dbReference type="ARBA" id="ARBA00022771"/>
    </source>
</evidence>
<dbReference type="GeneID" id="14875773"/>
<feature type="compositionally biased region" description="Low complexity" evidence="6">
    <location>
        <begin position="442"/>
        <end position="471"/>
    </location>
</feature>
<dbReference type="STRING" id="1054147.F4PMH8"/>
<reference evidence="10" key="1">
    <citation type="journal article" date="2011" name="Genome Res.">
        <title>Phylogeny-wide analysis of social amoeba genomes highlights ancient origins for complex intercellular communication.</title>
        <authorList>
            <person name="Heidel A.J."/>
            <person name="Lawal H.M."/>
            <person name="Felder M."/>
            <person name="Schilde C."/>
            <person name="Helps N.R."/>
            <person name="Tunggal B."/>
            <person name="Rivero F."/>
            <person name="John U."/>
            <person name="Schleicher M."/>
            <person name="Eichinger L."/>
            <person name="Platzer M."/>
            <person name="Noegel A.A."/>
            <person name="Schaap P."/>
            <person name="Gloeckner G."/>
        </authorList>
    </citation>
    <scope>NUCLEOTIDE SEQUENCE [LARGE SCALE GENOMIC DNA]</scope>
    <source>
        <strain evidence="10">SH3</strain>
    </source>
</reference>
<comment type="subcellular location">
    <subcellularLocation>
        <location evidence="1">Nucleus</location>
    </subcellularLocation>
</comment>
<proteinExistence type="predicted"/>
<feature type="compositionally biased region" description="Polar residues" evidence="6">
    <location>
        <begin position="26"/>
        <end position="36"/>
    </location>
</feature>
<dbReference type="AlphaFoldDB" id="F4PMH8"/>
<evidence type="ECO:0000259" key="7">
    <source>
        <dbReference type="Pfam" id="PF07967"/>
    </source>
</evidence>
<dbReference type="KEGG" id="dfa:DFA_05759"/>
<feature type="domain" description="NuBaID C-terminal" evidence="8">
    <location>
        <begin position="241"/>
        <end position="451"/>
    </location>
</feature>
<keyword evidence="4" id="KW-0862">Zinc</keyword>
<feature type="compositionally biased region" description="Low complexity" evidence="6">
    <location>
        <begin position="37"/>
        <end position="56"/>
    </location>
</feature>
<dbReference type="RefSeq" id="XP_004361476.1">
    <property type="nucleotide sequence ID" value="XM_004361419.1"/>
</dbReference>
<gene>
    <name evidence="9" type="ORF">DFA_05759</name>
</gene>
<evidence type="ECO:0000313" key="9">
    <source>
        <dbReference type="EMBL" id="EGG23625.1"/>
    </source>
</evidence>
<dbReference type="PANTHER" id="PTHR15835">
    <property type="entry name" value="NUCLEAR-INTERACTING PARTNER OF ALK"/>
    <property type="match status" value="1"/>
</dbReference>
<evidence type="ECO:0000256" key="2">
    <source>
        <dbReference type="ARBA" id="ARBA00022723"/>
    </source>
</evidence>
<dbReference type="PANTHER" id="PTHR15835:SF6">
    <property type="entry name" value="ZINC FINGER C3HC-TYPE PROTEIN 1"/>
    <property type="match status" value="1"/>
</dbReference>
<sequence>MEDRIKNALTSLDNVTLIHTPLNTNNVDDNATHQHASSSSSSTVDKQDSSSSSSTSNNNQILDDSSSILFRPWDSNDYYRRVKSFTISRWFAKPVLVDPLQCARFGWINCDVDMLECTMCSKRLYYNIAPSLSACQTQKRVIDFSNQVKTTGHRETCPWRDNGSPSFYARLINVPSKTLIESYMARVNNIYKNLNRFPDIDTTFWGIVQKKENNNLLTMIIKEAGILTDSNNTKDIKLKVACIIALCGWDYYKGDDHNNNNNASSSSSTTREDSVCCSYCQRVCGMWNFTELSTDPFKDIYPHLSDKTISDNNSTTSKFKRNRSLFEQEERVETTMSSVIDRILSFSGNNNNNSNNNNNNSGFNVTNSEGVYTGFSDTKRTKPPSDLGWSWGTSFSHQSTSLSSTIEFNQKRLKPFSPINEHRWFCPWIIFSKEEIQDEQHQQQQQQQTNQSSTTTTTLTNNNNNNNLNESQESEQKEKEITKTQPDEEPCGWESLLQLLTKKQLPGHTERKIHDIDVRATLKLWQ</sequence>
<evidence type="ECO:0008006" key="11">
    <source>
        <dbReference type="Google" id="ProtNLM"/>
    </source>
</evidence>
<evidence type="ECO:0000256" key="6">
    <source>
        <dbReference type="SAM" id="MobiDB-lite"/>
    </source>
</evidence>
<evidence type="ECO:0000259" key="8">
    <source>
        <dbReference type="Pfam" id="PF08600"/>
    </source>
</evidence>
<dbReference type="GO" id="GO:0005634">
    <property type="term" value="C:nucleus"/>
    <property type="evidence" value="ECO:0007669"/>
    <property type="project" value="UniProtKB-SubCell"/>
</dbReference>
<dbReference type="GO" id="GO:0008270">
    <property type="term" value="F:zinc ion binding"/>
    <property type="evidence" value="ECO:0007669"/>
    <property type="project" value="UniProtKB-KW"/>
</dbReference>
<evidence type="ECO:0000256" key="1">
    <source>
        <dbReference type="ARBA" id="ARBA00004123"/>
    </source>
</evidence>
<evidence type="ECO:0000313" key="10">
    <source>
        <dbReference type="Proteomes" id="UP000007797"/>
    </source>
</evidence>
<feature type="domain" description="C3HC-type" evidence="7">
    <location>
        <begin position="72"/>
        <end position="198"/>
    </location>
</feature>
<dbReference type="EMBL" id="GL883008">
    <property type="protein sequence ID" value="EGG23625.1"/>
    <property type="molecule type" value="Genomic_DNA"/>
</dbReference>
<evidence type="ECO:0000256" key="4">
    <source>
        <dbReference type="ARBA" id="ARBA00022833"/>
    </source>
</evidence>